<feature type="region of interest" description="Disordered" evidence="1">
    <location>
        <begin position="1"/>
        <end position="23"/>
    </location>
</feature>
<proteinExistence type="predicted"/>
<evidence type="ECO:0000313" key="2">
    <source>
        <dbReference type="EMBL" id="PIS18058.1"/>
    </source>
</evidence>
<reference evidence="3" key="1">
    <citation type="submission" date="2017-09" db="EMBL/GenBank/DDBJ databases">
        <title>Depth-based differentiation of microbial function through sediment-hosted aquifers and enrichment of novel symbionts in the deep terrestrial subsurface.</title>
        <authorList>
            <person name="Probst A.J."/>
            <person name="Ladd B."/>
            <person name="Jarett J.K."/>
            <person name="Geller-Mcgrath D.E."/>
            <person name="Sieber C.M.K."/>
            <person name="Emerson J.B."/>
            <person name="Anantharaman K."/>
            <person name="Thomas B.C."/>
            <person name="Malmstrom R."/>
            <person name="Stieglmeier M."/>
            <person name="Klingl A."/>
            <person name="Woyke T."/>
            <person name="Ryan C.M."/>
            <person name="Banfield J.F."/>
        </authorList>
    </citation>
    <scope>NUCLEOTIDE SEQUENCE [LARGE SCALE GENOMIC DNA]</scope>
</reference>
<evidence type="ECO:0000256" key="1">
    <source>
        <dbReference type="SAM" id="MobiDB-lite"/>
    </source>
</evidence>
<dbReference type="AlphaFoldDB" id="A0A2H0X1L7"/>
<dbReference type="EMBL" id="PEYY01000059">
    <property type="protein sequence ID" value="PIS18058.1"/>
    <property type="molecule type" value="Genomic_DNA"/>
</dbReference>
<gene>
    <name evidence="2" type="ORF">COT54_01345</name>
</gene>
<comment type="caution">
    <text evidence="2">The sequence shown here is derived from an EMBL/GenBank/DDBJ whole genome shotgun (WGS) entry which is preliminary data.</text>
</comment>
<evidence type="ECO:0000313" key="3">
    <source>
        <dbReference type="Proteomes" id="UP000229574"/>
    </source>
</evidence>
<organism evidence="2 3">
    <name type="scientific">Candidatus Collierbacteria bacterium CG09_land_8_20_14_0_10_46_12</name>
    <dbReference type="NCBI Taxonomy" id="1974533"/>
    <lineage>
        <taxon>Bacteria</taxon>
        <taxon>Candidatus Collieribacteriota</taxon>
    </lineage>
</organism>
<dbReference type="Proteomes" id="UP000229574">
    <property type="component" value="Unassembled WGS sequence"/>
</dbReference>
<protein>
    <submittedName>
        <fullName evidence="2">Uncharacterized protein</fullName>
    </submittedName>
</protein>
<accession>A0A2H0X1L7</accession>
<name>A0A2H0X1L7_9BACT</name>
<sequence length="123" mass="13938">MNNKKEVESLQQPIERQVEAPKIPEQNLESMSFMEKIEKKFARVPNTTSDVNDDTVVVQPFGSAQGKQPPVTLPINVQQMQVGKTAKTELGIAWLVTWAIRQIKMLTKLGRKVRLQDIPEAKK</sequence>